<dbReference type="RefSeq" id="XP_022110543.1">
    <property type="nucleotide sequence ID" value="XM_022254851.1"/>
</dbReference>
<dbReference type="PRINTS" id="PR00027">
    <property type="entry name" value="PAIREDBOX"/>
</dbReference>
<dbReference type="GO" id="GO:0000981">
    <property type="term" value="F:DNA-binding transcription factor activity, RNA polymerase II-specific"/>
    <property type="evidence" value="ECO:0007669"/>
    <property type="project" value="TreeGrafter"/>
</dbReference>
<dbReference type="InterPro" id="IPR036388">
    <property type="entry name" value="WH-like_DNA-bd_sf"/>
</dbReference>
<dbReference type="AlphaFoldDB" id="A0A8B7ZYQ0"/>
<accession>A0A8B7ZYQ0</accession>
<feature type="compositionally biased region" description="Polar residues" evidence="8">
    <location>
        <begin position="264"/>
        <end position="277"/>
    </location>
</feature>
<evidence type="ECO:0000256" key="7">
    <source>
        <dbReference type="ARBA" id="ARBA00023242"/>
    </source>
</evidence>
<dbReference type="PROSITE" id="PS00034">
    <property type="entry name" value="PAIRED_1"/>
    <property type="match status" value="1"/>
</dbReference>
<evidence type="ECO:0000313" key="12">
    <source>
        <dbReference type="RefSeq" id="XP_022110544.1"/>
    </source>
</evidence>
<dbReference type="InterPro" id="IPR009057">
    <property type="entry name" value="Homeodomain-like_sf"/>
</dbReference>
<evidence type="ECO:0000256" key="1">
    <source>
        <dbReference type="ARBA" id="ARBA00004123"/>
    </source>
</evidence>
<gene>
    <name evidence="11 12" type="primary">LOC110990058</name>
</gene>
<name>A0A8B7ZYQ0_ACAPL</name>
<feature type="compositionally biased region" description="Polar residues" evidence="8">
    <location>
        <begin position="176"/>
        <end position="185"/>
    </location>
</feature>
<dbReference type="SUPFAM" id="SSF46689">
    <property type="entry name" value="Homeodomain-like"/>
    <property type="match status" value="1"/>
</dbReference>
<dbReference type="InterPro" id="IPR043182">
    <property type="entry name" value="PAIRED_DNA-bd_dom"/>
</dbReference>
<dbReference type="Gene3D" id="1.10.10.10">
    <property type="entry name" value="Winged helix-like DNA-binding domain superfamily/Winged helix DNA-binding domain"/>
    <property type="match status" value="2"/>
</dbReference>
<keyword evidence="5" id="KW-0238">DNA-binding</keyword>
<keyword evidence="2" id="KW-0217">Developmental protein</keyword>
<keyword evidence="6" id="KW-0804">Transcription</keyword>
<keyword evidence="3" id="KW-0563">Paired box</keyword>
<evidence type="ECO:0000256" key="2">
    <source>
        <dbReference type="ARBA" id="ARBA00022473"/>
    </source>
</evidence>
<keyword evidence="7" id="KW-0539">Nucleus</keyword>
<evidence type="ECO:0000256" key="4">
    <source>
        <dbReference type="ARBA" id="ARBA00023015"/>
    </source>
</evidence>
<dbReference type="FunFam" id="1.10.10.10:FF:000003">
    <property type="entry name" value="Paired box protein Pax-6"/>
    <property type="match status" value="1"/>
</dbReference>
<dbReference type="OrthoDB" id="3225452at2759"/>
<dbReference type="RefSeq" id="XP_022110544.1">
    <property type="nucleotide sequence ID" value="XM_022254852.1"/>
</dbReference>
<dbReference type="CDD" id="cd00131">
    <property type="entry name" value="PAX"/>
    <property type="match status" value="1"/>
</dbReference>
<feature type="compositionally biased region" description="Basic and acidic residues" evidence="8">
    <location>
        <begin position="18"/>
        <end position="27"/>
    </location>
</feature>
<evidence type="ECO:0000256" key="5">
    <source>
        <dbReference type="ARBA" id="ARBA00023125"/>
    </source>
</evidence>
<keyword evidence="10" id="KW-1185">Reference proteome</keyword>
<dbReference type="GeneID" id="110990058"/>
<keyword evidence="4" id="KW-0805">Transcription regulation</keyword>
<evidence type="ECO:0000256" key="3">
    <source>
        <dbReference type="ARBA" id="ARBA00022724"/>
    </source>
</evidence>
<evidence type="ECO:0000313" key="10">
    <source>
        <dbReference type="Proteomes" id="UP000694845"/>
    </source>
</evidence>
<feature type="region of interest" description="Disordered" evidence="8">
    <location>
        <begin position="1"/>
        <end position="32"/>
    </location>
</feature>
<feature type="compositionally biased region" description="Basic and acidic residues" evidence="8">
    <location>
        <begin position="192"/>
        <end position="204"/>
    </location>
</feature>
<dbReference type="Pfam" id="PF00292">
    <property type="entry name" value="PAX"/>
    <property type="match status" value="1"/>
</dbReference>
<protein>
    <submittedName>
        <fullName evidence="11 12">Paired box protein Pax-3-A-like isoform X1</fullName>
    </submittedName>
</protein>
<feature type="domain" description="Paired" evidence="9">
    <location>
        <begin position="34"/>
        <end position="160"/>
    </location>
</feature>
<dbReference type="PROSITE" id="PS51057">
    <property type="entry name" value="PAIRED_2"/>
    <property type="match status" value="1"/>
</dbReference>
<organism evidence="10 12">
    <name type="scientific">Acanthaster planci</name>
    <name type="common">Crown-of-thorns starfish</name>
    <dbReference type="NCBI Taxonomy" id="133434"/>
    <lineage>
        <taxon>Eukaryota</taxon>
        <taxon>Metazoa</taxon>
        <taxon>Echinodermata</taxon>
        <taxon>Eleutherozoa</taxon>
        <taxon>Asterozoa</taxon>
        <taxon>Asteroidea</taxon>
        <taxon>Valvatacea</taxon>
        <taxon>Valvatida</taxon>
        <taxon>Acanthasteridae</taxon>
        <taxon>Acanthaster</taxon>
    </lineage>
</organism>
<reference evidence="11 12" key="1">
    <citation type="submission" date="2025-04" db="UniProtKB">
        <authorList>
            <consortium name="RefSeq"/>
        </authorList>
    </citation>
    <scope>IDENTIFICATION</scope>
</reference>
<dbReference type="GO" id="GO:0000978">
    <property type="term" value="F:RNA polymerase II cis-regulatory region sequence-specific DNA binding"/>
    <property type="evidence" value="ECO:0007669"/>
    <property type="project" value="TreeGrafter"/>
</dbReference>
<dbReference type="KEGG" id="aplc:110990058"/>
<dbReference type="InterPro" id="IPR001523">
    <property type="entry name" value="Paired_dom"/>
</dbReference>
<dbReference type="SMART" id="SM00351">
    <property type="entry name" value="PAX"/>
    <property type="match status" value="1"/>
</dbReference>
<sequence length="427" mass="46840">MVYAFMEPSNPETQATENGRKQGKGEVDPPLQIGQGGINQLGGMFANGRPLPMYIRKRILELAHLGLRPCDISRQLLVSHGCVSKILSRYAETGSILPGAIGGSKPRVSTPSVVNSIARYKKVNSSMFAWEIRERLLADGVCTGENLPSVSSINRILRSSCREGDAADDRTPLSEPESTSTQSVTGEVGYTPKKEALVKTEVQDNGRPSAAQGRHTTSFAMDDILGTTRKKRPRDCENSSAVGRDESEIESNMKAIKRLRRSRQVSADQQHQGSSFSLPGDKWQDTSQSNSTALSERIVYRPEVRPITQPAFVHGLSAFSYPTDGSQLWNLALFRSFAFAHAQAQIQAGANESQALRHRHQTETVSRHTAPSLVLPHRLPLPGHPIQCYAPPVVASHHDFRRGAIPGFSAMRFKQVQIKAEEGPQTD</sequence>
<evidence type="ECO:0000259" key="9">
    <source>
        <dbReference type="PROSITE" id="PS51057"/>
    </source>
</evidence>
<proteinExistence type="predicted"/>
<dbReference type="PANTHER" id="PTHR45636:SF41">
    <property type="entry name" value="PAIRED BOX PROTEIN PAX-6-RELATED"/>
    <property type="match status" value="1"/>
</dbReference>
<evidence type="ECO:0000256" key="6">
    <source>
        <dbReference type="ARBA" id="ARBA00023163"/>
    </source>
</evidence>
<dbReference type="InterPro" id="IPR043565">
    <property type="entry name" value="PAX_fam"/>
</dbReference>
<dbReference type="Proteomes" id="UP000694845">
    <property type="component" value="Unplaced"/>
</dbReference>
<feature type="region of interest" description="Disordered" evidence="8">
    <location>
        <begin position="164"/>
        <end position="289"/>
    </location>
</feature>
<dbReference type="PANTHER" id="PTHR45636">
    <property type="entry name" value="PAIRED BOX PROTEIN PAX-6-RELATED-RELATED"/>
    <property type="match status" value="1"/>
</dbReference>
<comment type="subcellular location">
    <subcellularLocation>
        <location evidence="1">Nucleus</location>
    </subcellularLocation>
</comment>
<dbReference type="GO" id="GO:0005634">
    <property type="term" value="C:nucleus"/>
    <property type="evidence" value="ECO:0007669"/>
    <property type="project" value="UniProtKB-SubCell"/>
</dbReference>
<evidence type="ECO:0000313" key="11">
    <source>
        <dbReference type="RefSeq" id="XP_022110543.1"/>
    </source>
</evidence>
<evidence type="ECO:0000256" key="8">
    <source>
        <dbReference type="SAM" id="MobiDB-lite"/>
    </source>
</evidence>